<feature type="compositionally biased region" description="Polar residues" evidence="1">
    <location>
        <begin position="39"/>
        <end position="62"/>
    </location>
</feature>
<comment type="caution">
    <text evidence="2">The sequence shown here is derived from an EMBL/GenBank/DDBJ whole genome shotgun (WGS) entry which is preliminary data.</text>
</comment>
<evidence type="ECO:0000313" key="2">
    <source>
        <dbReference type="EMBL" id="PNX71683.1"/>
    </source>
</evidence>
<protein>
    <recommendedName>
        <fullName evidence="4">Late embryogenesis abundant protein 1-like</fullName>
    </recommendedName>
</protein>
<feature type="compositionally biased region" description="Polar residues" evidence="1">
    <location>
        <begin position="1"/>
        <end position="26"/>
    </location>
</feature>
<sequence length="122" mass="12055">MSSAQQHISTAQAGQNQDLLDSTKQTASAAADKAHAAANTTGQAREENQQQAAGFLQQTGEQVKSMAQGAADSVKHALGMDGSSNNSNAASDNSASSGNTASTGHTAAAGHTASANAASARK</sequence>
<accession>A0A2K3KZH5</accession>
<evidence type="ECO:0000313" key="3">
    <source>
        <dbReference type="Proteomes" id="UP000236291"/>
    </source>
</evidence>
<feature type="compositionally biased region" description="Low complexity" evidence="1">
    <location>
        <begin position="81"/>
        <end position="122"/>
    </location>
</feature>
<reference evidence="2 3" key="2">
    <citation type="journal article" date="2017" name="Front. Plant Sci.">
        <title>Gene Classification and Mining of Molecular Markers Useful in Red Clover (Trifolium pratense) Breeding.</title>
        <authorList>
            <person name="Istvanek J."/>
            <person name="Dluhosova J."/>
            <person name="Dluhos P."/>
            <person name="Patkova L."/>
            <person name="Nedelnik J."/>
            <person name="Repkova J."/>
        </authorList>
    </citation>
    <scope>NUCLEOTIDE SEQUENCE [LARGE SCALE GENOMIC DNA]</scope>
    <source>
        <strain evidence="3">cv. Tatra</strain>
        <tissue evidence="2">Young leaves</tissue>
    </source>
</reference>
<dbReference type="InterPro" id="IPR039624">
    <property type="entry name" value="LEA1/2/D7/KIN2"/>
</dbReference>
<proteinExistence type="predicted"/>
<dbReference type="Proteomes" id="UP000236291">
    <property type="component" value="Unassembled WGS sequence"/>
</dbReference>
<dbReference type="STRING" id="57577.A0A2K3KZH5"/>
<evidence type="ECO:0008006" key="4">
    <source>
        <dbReference type="Google" id="ProtNLM"/>
    </source>
</evidence>
<name>A0A2K3KZH5_TRIPR</name>
<dbReference type="PANTHER" id="PTHR34191:SF20">
    <property type="entry name" value="LATE EMBRYOGENESIS ABUNDANT PROTEIN (LEA) FAMILY PROTEIN"/>
    <property type="match status" value="1"/>
</dbReference>
<evidence type="ECO:0000256" key="1">
    <source>
        <dbReference type="SAM" id="MobiDB-lite"/>
    </source>
</evidence>
<gene>
    <name evidence="2" type="ORF">L195_g027565</name>
</gene>
<dbReference type="EMBL" id="ASHM01023646">
    <property type="protein sequence ID" value="PNX71683.1"/>
    <property type="molecule type" value="Genomic_DNA"/>
</dbReference>
<dbReference type="AlphaFoldDB" id="A0A2K3KZH5"/>
<feature type="region of interest" description="Disordered" evidence="1">
    <location>
        <begin position="1"/>
        <end position="122"/>
    </location>
</feature>
<reference evidence="2 3" key="1">
    <citation type="journal article" date="2014" name="Am. J. Bot.">
        <title>Genome assembly and annotation for red clover (Trifolium pratense; Fabaceae).</title>
        <authorList>
            <person name="Istvanek J."/>
            <person name="Jaros M."/>
            <person name="Krenek A."/>
            <person name="Repkova J."/>
        </authorList>
    </citation>
    <scope>NUCLEOTIDE SEQUENCE [LARGE SCALE GENOMIC DNA]</scope>
    <source>
        <strain evidence="3">cv. Tatra</strain>
        <tissue evidence="2">Young leaves</tissue>
    </source>
</reference>
<dbReference type="PANTHER" id="PTHR34191">
    <property type="entry name" value="LATE EMBRYOGENESIS ABUNDANT PROTEIN (LEA) FAMILY PROTEIN"/>
    <property type="match status" value="1"/>
</dbReference>
<organism evidence="2 3">
    <name type="scientific">Trifolium pratense</name>
    <name type="common">Red clover</name>
    <dbReference type="NCBI Taxonomy" id="57577"/>
    <lineage>
        <taxon>Eukaryota</taxon>
        <taxon>Viridiplantae</taxon>
        <taxon>Streptophyta</taxon>
        <taxon>Embryophyta</taxon>
        <taxon>Tracheophyta</taxon>
        <taxon>Spermatophyta</taxon>
        <taxon>Magnoliopsida</taxon>
        <taxon>eudicotyledons</taxon>
        <taxon>Gunneridae</taxon>
        <taxon>Pentapetalae</taxon>
        <taxon>rosids</taxon>
        <taxon>fabids</taxon>
        <taxon>Fabales</taxon>
        <taxon>Fabaceae</taxon>
        <taxon>Papilionoideae</taxon>
        <taxon>50 kb inversion clade</taxon>
        <taxon>NPAAA clade</taxon>
        <taxon>Hologalegina</taxon>
        <taxon>IRL clade</taxon>
        <taxon>Trifolieae</taxon>
        <taxon>Trifolium</taxon>
    </lineage>
</organism>
<dbReference type="OrthoDB" id="1894923at2759"/>